<feature type="transmembrane region" description="Helical" evidence="3">
    <location>
        <begin position="20"/>
        <end position="41"/>
    </location>
</feature>
<evidence type="ECO:0000256" key="1">
    <source>
        <dbReference type="SAM" id="Coils"/>
    </source>
</evidence>
<reference evidence="4 5" key="1">
    <citation type="submission" date="2019-02" db="EMBL/GenBank/DDBJ databases">
        <title>Deep-cultivation of Planctomycetes and their phenomic and genomic characterization uncovers novel biology.</title>
        <authorList>
            <person name="Wiegand S."/>
            <person name="Jogler M."/>
            <person name="Boedeker C."/>
            <person name="Pinto D."/>
            <person name="Vollmers J."/>
            <person name="Rivas-Marin E."/>
            <person name="Kohn T."/>
            <person name="Peeters S.H."/>
            <person name="Heuer A."/>
            <person name="Rast P."/>
            <person name="Oberbeckmann S."/>
            <person name="Bunk B."/>
            <person name="Jeske O."/>
            <person name="Meyerdierks A."/>
            <person name="Storesund J.E."/>
            <person name="Kallscheuer N."/>
            <person name="Luecker S."/>
            <person name="Lage O.M."/>
            <person name="Pohl T."/>
            <person name="Merkel B.J."/>
            <person name="Hornburger P."/>
            <person name="Mueller R.-W."/>
            <person name="Bruemmer F."/>
            <person name="Labrenz M."/>
            <person name="Spormann A.M."/>
            <person name="Op den Camp H."/>
            <person name="Overmann J."/>
            <person name="Amann R."/>
            <person name="Jetten M.S.M."/>
            <person name="Mascher T."/>
            <person name="Medema M.H."/>
            <person name="Devos D.P."/>
            <person name="Kaster A.-K."/>
            <person name="Ovreas L."/>
            <person name="Rohde M."/>
            <person name="Galperin M.Y."/>
            <person name="Jogler C."/>
        </authorList>
    </citation>
    <scope>NUCLEOTIDE SEQUENCE [LARGE SCALE GENOMIC DNA]</scope>
    <source>
        <strain evidence="4 5">Pla85_3_4</strain>
    </source>
</reference>
<organism evidence="4 5">
    <name type="scientific">Lignipirellula cremea</name>
    <dbReference type="NCBI Taxonomy" id="2528010"/>
    <lineage>
        <taxon>Bacteria</taxon>
        <taxon>Pseudomonadati</taxon>
        <taxon>Planctomycetota</taxon>
        <taxon>Planctomycetia</taxon>
        <taxon>Pirellulales</taxon>
        <taxon>Pirellulaceae</taxon>
        <taxon>Lignipirellula</taxon>
    </lineage>
</organism>
<protein>
    <submittedName>
        <fullName evidence="4">Colicin V secretion protein CvaA</fullName>
    </submittedName>
</protein>
<accession>A0A518DL02</accession>
<evidence type="ECO:0000256" key="3">
    <source>
        <dbReference type="SAM" id="Phobius"/>
    </source>
</evidence>
<dbReference type="AlphaFoldDB" id="A0A518DL02"/>
<gene>
    <name evidence="4" type="primary">cvaA</name>
    <name evidence="4" type="ORF">Pla8534_02630</name>
</gene>
<dbReference type="InterPro" id="IPR050739">
    <property type="entry name" value="MFP"/>
</dbReference>
<dbReference type="PANTHER" id="PTHR30386">
    <property type="entry name" value="MEMBRANE FUSION SUBUNIT OF EMRAB-TOLC MULTIDRUG EFFLUX PUMP"/>
    <property type="match status" value="1"/>
</dbReference>
<keyword evidence="3" id="KW-0472">Membrane</keyword>
<keyword evidence="1" id="KW-0175">Coiled coil</keyword>
<sequence>MPASTTLQLPALRLVQSSRIAWRLANGLLLLLLLSVIGMLFTPWQQSAKGVGKVVAFVPGERQQTVTSPVKGVAIRIGEGIVEGVKVKRGDFIVEIEPSAANLVEQLRGAARDLDAKQATAQVKAEVYGRNIVDFEAAKEAAVDAADELIAAAKAKWDAKHRLEPGYEAKLLQARQNYERQLSLLQKGVQSEKEVEKLYKDLEVAQAELESIQLEIAAAEEEWKAKQSERTQKEREAETKVDYARAMQQDALGLLATTQKEKREVDIKLSELERLIINAPRDGTLFRMNIFERGQMLKEGDELFTIVPDTTERAVELWINGNDTPLIRTGDHVRLQFEGWPAIQFAGWPSVAVGTFGGEVMTIDPTDNGSGQFRILVQPGADADWPQDRFLRQGVRSNGWVMLSQVPLGYEIWRQLNGFPPVISKEEPGKQEKGEKKKVKLPK</sequence>
<proteinExistence type="predicted"/>
<evidence type="ECO:0000256" key="2">
    <source>
        <dbReference type="SAM" id="MobiDB-lite"/>
    </source>
</evidence>
<dbReference type="Proteomes" id="UP000317648">
    <property type="component" value="Chromosome"/>
</dbReference>
<evidence type="ECO:0000313" key="4">
    <source>
        <dbReference type="EMBL" id="QDU92515.1"/>
    </source>
</evidence>
<feature type="coiled-coil region" evidence="1">
    <location>
        <begin position="195"/>
        <end position="275"/>
    </location>
</feature>
<dbReference type="OrthoDB" id="9760528at2"/>
<dbReference type="KEGG" id="lcre:Pla8534_02630"/>
<evidence type="ECO:0000313" key="5">
    <source>
        <dbReference type="Proteomes" id="UP000317648"/>
    </source>
</evidence>
<keyword evidence="5" id="KW-1185">Reference proteome</keyword>
<dbReference type="RefSeq" id="WP_145048536.1">
    <property type="nucleotide sequence ID" value="NZ_CP036433.1"/>
</dbReference>
<name>A0A518DL02_9BACT</name>
<keyword evidence="3" id="KW-1133">Transmembrane helix</keyword>
<feature type="region of interest" description="Disordered" evidence="2">
    <location>
        <begin position="423"/>
        <end position="443"/>
    </location>
</feature>
<keyword evidence="3" id="KW-0812">Transmembrane</keyword>
<feature type="compositionally biased region" description="Basic and acidic residues" evidence="2">
    <location>
        <begin position="424"/>
        <end position="435"/>
    </location>
</feature>
<dbReference type="EMBL" id="CP036433">
    <property type="protein sequence ID" value="QDU92515.1"/>
    <property type="molecule type" value="Genomic_DNA"/>
</dbReference>
<dbReference type="PANTHER" id="PTHR30386:SF18">
    <property type="entry name" value="INNER MEMBRANE PROTEIN YIAV-RELATED"/>
    <property type="match status" value="1"/>
</dbReference>